<dbReference type="HAMAP" id="MF_01690">
    <property type="entry name" value="DapE"/>
    <property type="match status" value="1"/>
</dbReference>
<evidence type="ECO:0000256" key="14">
    <source>
        <dbReference type="ARBA" id="ARBA00051301"/>
    </source>
</evidence>
<comment type="pathway">
    <text evidence="2">Amino-acid biosynthesis; L-lysine biosynthesis via DAP pathway; LL-2,6-diaminopimelate from (S)-tetrahydrodipicolinate (succinylase route): step 3/3.</text>
</comment>
<sequence>MNVVDLLLKLLSYKSITPDDAGSLKFIEEYLDGYEAIYVNKENVKNLFLMKKFGEGSHLCFAGHVDVVPAGDNWDTNPFVPVMKEGKIYARGTQDMKSGVAAFVQTCKEVESFNGTLSILLTSDEEGDAKYGTVVMLEYLKEQGMLPDYCIVAEPTCESRFGDAIKIGRRGSINGYLAINGRQGHAAYPEKAINPVHQIAPVLEKIAGVDLDKGDEDFSPSKIVITDIRGGMEVTNVTPGSLKIMFNVRNSTQTTQEDIRLYIDKYLHDLDYSLELTQGSYPFVTTRDSKVVKKLTSSIYGVTGKQAKLSTAGGTSDARFMGAFGIDVVEFGVINDTIHAPNECTSIVEVEKLYEVFKQTVKDFNKIKEK</sequence>
<dbReference type="GO" id="GO:0009014">
    <property type="term" value="F:succinyl-diaminopimelate desuccinylase activity"/>
    <property type="evidence" value="ECO:0007669"/>
    <property type="project" value="UniProtKB-EC"/>
</dbReference>
<evidence type="ECO:0000256" key="8">
    <source>
        <dbReference type="ARBA" id="ARBA00022723"/>
    </source>
</evidence>
<evidence type="ECO:0000256" key="5">
    <source>
        <dbReference type="ARBA" id="ARBA00011921"/>
    </source>
</evidence>
<dbReference type="SUPFAM" id="SSF55031">
    <property type="entry name" value="Bacterial exopeptidase dimerisation domain"/>
    <property type="match status" value="1"/>
</dbReference>
<dbReference type="GO" id="GO:0009089">
    <property type="term" value="P:lysine biosynthetic process via diaminopimelate"/>
    <property type="evidence" value="ECO:0007669"/>
    <property type="project" value="UniProtKB-UniPathway"/>
</dbReference>
<keyword evidence="7" id="KW-0028">Amino-acid biosynthesis</keyword>
<evidence type="ECO:0000256" key="7">
    <source>
        <dbReference type="ARBA" id="ARBA00022605"/>
    </source>
</evidence>
<accession>A0A1W1CAD8</accession>
<dbReference type="InterPro" id="IPR005941">
    <property type="entry name" value="DapE_proteobac"/>
</dbReference>
<organism evidence="16">
    <name type="scientific">hydrothermal vent metagenome</name>
    <dbReference type="NCBI Taxonomy" id="652676"/>
    <lineage>
        <taxon>unclassified sequences</taxon>
        <taxon>metagenomes</taxon>
        <taxon>ecological metagenomes</taxon>
    </lineage>
</organism>
<dbReference type="EMBL" id="FPHI01000023">
    <property type="protein sequence ID" value="SFV62808.1"/>
    <property type="molecule type" value="Genomic_DNA"/>
</dbReference>
<dbReference type="GO" id="GO:0019877">
    <property type="term" value="P:diaminopimelate biosynthetic process"/>
    <property type="evidence" value="ECO:0007669"/>
    <property type="project" value="UniProtKB-KW"/>
</dbReference>
<evidence type="ECO:0000256" key="6">
    <source>
        <dbReference type="ARBA" id="ARBA00022391"/>
    </source>
</evidence>
<dbReference type="InterPro" id="IPR050072">
    <property type="entry name" value="Peptidase_M20A"/>
</dbReference>
<dbReference type="AlphaFoldDB" id="A0A1W1CAD8"/>
<evidence type="ECO:0000256" key="11">
    <source>
        <dbReference type="ARBA" id="ARBA00022915"/>
    </source>
</evidence>
<proteinExistence type="inferred from homology"/>
<keyword evidence="9 16" id="KW-0378">Hydrolase</keyword>
<keyword evidence="10" id="KW-0862">Zinc</keyword>
<dbReference type="Gene3D" id="3.40.630.10">
    <property type="entry name" value="Zn peptidases"/>
    <property type="match status" value="2"/>
</dbReference>
<comment type="subunit">
    <text evidence="4">Homodimer.</text>
</comment>
<comment type="similarity">
    <text evidence="3">Belongs to the peptidase M20A family. DapE subfamily.</text>
</comment>
<evidence type="ECO:0000256" key="3">
    <source>
        <dbReference type="ARBA" id="ARBA00006746"/>
    </source>
</evidence>
<dbReference type="InterPro" id="IPR036264">
    <property type="entry name" value="Bact_exopeptidase_dim_dom"/>
</dbReference>
<evidence type="ECO:0000313" key="16">
    <source>
        <dbReference type="EMBL" id="SFV62808.1"/>
    </source>
</evidence>
<dbReference type="CDD" id="cd03891">
    <property type="entry name" value="M20_DapE_proteobac"/>
    <property type="match status" value="1"/>
</dbReference>
<keyword evidence="8" id="KW-0479">Metal-binding</keyword>
<dbReference type="NCBIfam" id="NF009557">
    <property type="entry name" value="PRK13009.1"/>
    <property type="match status" value="1"/>
</dbReference>
<evidence type="ECO:0000256" key="9">
    <source>
        <dbReference type="ARBA" id="ARBA00022801"/>
    </source>
</evidence>
<dbReference type="PROSITE" id="PS00759">
    <property type="entry name" value="ARGE_DAPE_CPG2_2"/>
    <property type="match status" value="1"/>
</dbReference>
<comment type="catalytic activity">
    <reaction evidence="14">
        <text>N-succinyl-(2S,6S)-2,6-diaminopimelate + H2O = (2S,6S)-2,6-diaminopimelate + succinate</text>
        <dbReference type="Rhea" id="RHEA:22608"/>
        <dbReference type="ChEBI" id="CHEBI:15377"/>
        <dbReference type="ChEBI" id="CHEBI:30031"/>
        <dbReference type="ChEBI" id="CHEBI:57609"/>
        <dbReference type="ChEBI" id="CHEBI:58087"/>
        <dbReference type="EC" id="3.5.1.18"/>
    </reaction>
</comment>
<dbReference type="NCBIfam" id="TIGR01246">
    <property type="entry name" value="dapE_proteo"/>
    <property type="match status" value="1"/>
</dbReference>
<dbReference type="Pfam" id="PF01546">
    <property type="entry name" value="Peptidase_M20"/>
    <property type="match status" value="1"/>
</dbReference>
<name>A0A1W1CAD8_9ZZZZ</name>
<reference evidence="16" key="1">
    <citation type="submission" date="2016-10" db="EMBL/GenBank/DDBJ databases">
        <authorList>
            <person name="de Groot N.N."/>
        </authorList>
    </citation>
    <scope>NUCLEOTIDE SEQUENCE</scope>
</reference>
<evidence type="ECO:0000259" key="15">
    <source>
        <dbReference type="Pfam" id="PF07687"/>
    </source>
</evidence>
<comment type="cofactor">
    <cofactor evidence="1">
        <name>Zn(2+)</name>
        <dbReference type="ChEBI" id="CHEBI:29105"/>
    </cofactor>
</comment>
<dbReference type="PANTHER" id="PTHR43808:SF31">
    <property type="entry name" value="N-ACETYL-L-CITRULLINE DEACETYLASE"/>
    <property type="match status" value="1"/>
</dbReference>
<evidence type="ECO:0000256" key="1">
    <source>
        <dbReference type="ARBA" id="ARBA00001947"/>
    </source>
</evidence>
<feature type="domain" description="Peptidase M20 dimerisation" evidence="15">
    <location>
        <begin position="167"/>
        <end position="269"/>
    </location>
</feature>
<dbReference type="PANTHER" id="PTHR43808">
    <property type="entry name" value="ACETYLORNITHINE DEACETYLASE"/>
    <property type="match status" value="1"/>
</dbReference>
<dbReference type="EC" id="3.5.1.18" evidence="5"/>
<gene>
    <name evidence="16" type="ORF">MNB_SV-3-1601</name>
</gene>
<keyword evidence="11" id="KW-0220">Diaminopimelate biosynthesis</keyword>
<dbReference type="UniPathway" id="UPA00034">
    <property type="reaction ID" value="UER00021"/>
</dbReference>
<keyword evidence="12" id="KW-0457">Lysine biosynthesis</keyword>
<evidence type="ECO:0000256" key="10">
    <source>
        <dbReference type="ARBA" id="ARBA00022833"/>
    </source>
</evidence>
<evidence type="ECO:0000256" key="4">
    <source>
        <dbReference type="ARBA" id="ARBA00011738"/>
    </source>
</evidence>
<evidence type="ECO:0000256" key="12">
    <source>
        <dbReference type="ARBA" id="ARBA00023154"/>
    </source>
</evidence>
<dbReference type="SUPFAM" id="SSF53187">
    <property type="entry name" value="Zn-dependent exopeptidases"/>
    <property type="match status" value="1"/>
</dbReference>
<dbReference type="GO" id="GO:0008777">
    <property type="term" value="F:acetylornithine deacetylase activity"/>
    <property type="evidence" value="ECO:0007669"/>
    <property type="project" value="TreeGrafter"/>
</dbReference>
<dbReference type="Pfam" id="PF07687">
    <property type="entry name" value="M20_dimer"/>
    <property type="match status" value="1"/>
</dbReference>
<dbReference type="GO" id="GO:0006526">
    <property type="term" value="P:L-arginine biosynthetic process"/>
    <property type="evidence" value="ECO:0007669"/>
    <property type="project" value="TreeGrafter"/>
</dbReference>
<protein>
    <recommendedName>
        <fullName evidence="6">Succinyl-diaminopimelate desuccinylase</fullName>
        <ecNumber evidence="5">3.5.1.18</ecNumber>
    </recommendedName>
    <alternativeName>
        <fullName evidence="13">N-succinyl-LL-2,6-diaminoheptanedioate amidohydrolase</fullName>
    </alternativeName>
</protein>
<dbReference type="InterPro" id="IPR001261">
    <property type="entry name" value="ArgE/DapE_CS"/>
</dbReference>
<evidence type="ECO:0000256" key="13">
    <source>
        <dbReference type="ARBA" id="ARBA00031891"/>
    </source>
</evidence>
<evidence type="ECO:0000256" key="2">
    <source>
        <dbReference type="ARBA" id="ARBA00005130"/>
    </source>
</evidence>
<dbReference type="GO" id="GO:0046872">
    <property type="term" value="F:metal ion binding"/>
    <property type="evidence" value="ECO:0007669"/>
    <property type="project" value="UniProtKB-KW"/>
</dbReference>
<dbReference type="InterPro" id="IPR002933">
    <property type="entry name" value="Peptidase_M20"/>
</dbReference>
<dbReference type="InterPro" id="IPR011650">
    <property type="entry name" value="Peptidase_M20_dimer"/>
</dbReference>